<proteinExistence type="predicted"/>
<reference evidence="2" key="1">
    <citation type="submission" date="2020-05" db="EMBL/GenBank/DDBJ databases">
        <authorList>
            <person name="Chiriac C."/>
            <person name="Salcher M."/>
            <person name="Ghai R."/>
            <person name="Kavagutti S V."/>
        </authorList>
    </citation>
    <scope>NUCLEOTIDE SEQUENCE</scope>
</reference>
<dbReference type="CDD" id="cd07721">
    <property type="entry name" value="yflN-like_MBL-fold"/>
    <property type="match status" value="1"/>
</dbReference>
<accession>A0A6J7EV39</accession>
<dbReference type="InterPro" id="IPR001279">
    <property type="entry name" value="Metallo-B-lactamas"/>
</dbReference>
<evidence type="ECO:0000313" key="2">
    <source>
        <dbReference type="EMBL" id="CAB4886211.1"/>
    </source>
</evidence>
<dbReference type="SUPFAM" id="SSF56281">
    <property type="entry name" value="Metallo-hydrolase/oxidoreductase"/>
    <property type="match status" value="1"/>
</dbReference>
<dbReference type="SMART" id="SM00849">
    <property type="entry name" value="Lactamase_B"/>
    <property type="match status" value="1"/>
</dbReference>
<dbReference type="InterPro" id="IPR050855">
    <property type="entry name" value="NDM-1-like"/>
</dbReference>
<dbReference type="InterPro" id="IPR036866">
    <property type="entry name" value="RibonucZ/Hydroxyglut_hydro"/>
</dbReference>
<protein>
    <submittedName>
        <fullName evidence="2">Unannotated protein</fullName>
    </submittedName>
</protein>
<dbReference type="Pfam" id="PF00753">
    <property type="entry name" value="Lactamase_B"/>
    <property type="match status" value="1"/>
</dbReference>
<gene>
    <name evidence="2" type="ORF">UFOPK3402_01873</name>
</gene>
<feature type="domain" description="Metallo-beta-lactamase" evidence="1">
    <location>
        <begin position="21"/>
        <end position="216"/>
    </location>
</feature>
<name>A0A6J7EV39_9ZZZZ</name>
<evidence type="ECO:0000259" key="1">
    <source>
        <dbReference type="SMART" id="SM00849"/>
    </source>
</evidence>
<sequence length="239" mass="25332">MAAPAVELAQGVFRIPTMGSFINSFALLDDDGAVTLIDCGLKRAPAKIVAGLAHIGRHPRDVTRIVLTHAHPDHAGGAAAMVDSTGVEGVEAHEADAEYLRTGTAPPRDISTTSGRLFQRMPESGFGVVPVAKELQDGDVVDAAGGLRVIHTPGHTPGHVSLMHESSGVLITGDSIFNIASRRSWPLAAFCTSFDQSKATAGVLADLEFDVAAFTHGPEIRDRAREQIRLFLRTKAQRA</sequence>
<dbReference type="PANTHER" id="PTHR42951">
    <property type="entry name" value="METALLO-BETA-LACTAMASE DOMAIN-CONTAINING"/>
    <property type="match status" value="1"/>
</dbReference>
<dbReference type="Gene3D" id="3.60.15.10">
    <property type="entry name" value="Ribonuclease Z/Hydroxyacylglutathione hydrolase-like"/>
    <property type="match status" value="1"/>
</dbReference>
<dbReference type="PANTHER" id="PTHR42951:SF17">
    <property type="entry name" value="METALLO-BETA-LACTAMASE DOMAIN-CONTAINING PROTEIN"/>
    <property type="match status" value="1"/>
</dbReference>
<dbReference type="AlphaFoldDB" id="A0A6J7EV39"/>
<dbReference type="EMBL" id="CAFBLS010000302">
    <property type="protein sequence ID" value="CAB4886211.1"/>
    <property type="molecule type" value="Genomic_DNA"/>
</dbReference>
<organism evidence="2">
    <name type="scientific">freshwater metagenome</name>
    <dbReference type="NCBI Taxonomy" id="449393"/>
    <lineage>
        <taxon>unclassified sequences</taxon>
        <taxon>metagenomes</taxon>
        <taxon>ecological metagenomes</taxon>
    </lineage>
</organism>